<dbReference type="Proteomes" id="UP001501734">
    <property type="component" value="Unassembled WGS sequence"/>
</dbReference>
<dbReference type="SUPFAM" id="SSF46785">
    <property type="entry name" value="Winged helix' DNA-binding domain"/>
    <property type="match status" value="1"/>
</dbReference>
<dbReference type="RefSeq" id="WP_344909436.1">
    <property type="nucleotide sequence ID" value="NZ_BAABDL010000006.1"/>
</dbReference>
<sequence length="255" mass="29148">MLVVERHQRIIEQLEEKRIVRVSELSKKFSVTEETIRRDLEKLEKEGYLTRSHGGAVFNEMVKNQEIPFAEREITNISKKKLIAQMSVRHVDESDTILLDASSTAWYMAKILPNMPLTVVTNSIKVAATLSEKDQITVICTGGTLLNKSLSFVGSLTIQALDQYFVNKAFISCKGLDLEQGFTESNEQQALVKRKMLERSRQTFLMLDDSKIDVQAFAKVAHLQAADYLLINQPLDKHLYEKIHEQHEQIKVISK</sequence>
<dbReference type="PROSITE" id="PS51000">
    <property type="entry name" value="HTH_DEOR_2"/>
    <property type="match status" value="1"/>
</dbReference>
<comment type="caution">
    <text evidence="5">The sequence shown here is derived from an EMBL/GenBank/DDBJ whole genome shotgun (WGS) entry which is preliminary data.</text>
</comment>
<name>A0ABP7V207_9BACI</name>
<dbReference type="Pfam" id="PF00455">
    <property type="entry name" value="DeoRC"/>
    <property type="match status" value="1"/>
</dbReference>
<dbReference type="PROSITE" id="PS00894">
    <property type="entry name" value="HTH_DEOR_1"/>
    <property type="match status" value="1"/>
</dbReference>
<evidence type="ECO:0000256" key="1">
    <source>
        <dbReference type="ARBA" id="ARBA00023015"/>
    </source>
</evidence>
<dbReference type="SMART" id="SM00420">
    <property type="entry name" value="HTH_DEOR"/>
    <property type="match status" value="1"/>
</dbReference>
<reference evidence="6" key="1">
    <citation type="journal article" date="2019" name="Int. J. Syst. Evol. Microbiol.">
        <title>The Global Catalogue of Microorganisms (GCM) 10K type strain sequencing project: providing services to taxonomists for standard genome sequencing and annotation.</title>
        <authorList>
            <consortium name="The Broad Institute Genomics Platform"/>
            <consortium name="The Broad Institute Genome Sequencing Center for Infectious Disease"/>
            <person name="Wu L."/>
            <person name="Ma J."/>
        </authorList>
    </citation>
    <scope>NUCLEOTIDE SEQUENCE [LARGE SCALE GENOMIC DNA]</scope>
    <source>
        <strain evidence="6">JCM 17250</strain>
    </source>
</reference>
<dbReference type="Gene3D" id="3.40.50.1360">
    <property type="match status" value="1"/>
</dbReference>
<dbReference type="InterPro" id="IPR036388">
    <property type="entry name" value="WH-like_DNA-bd_sf"/>
</dbReference>
<dbReference type="PANTHER" id="PTHR30363">
    <property type="entry name" value="HTH-TYPE TRANSCRIPTIONAL REGULATOR SRLR-RELATED"/>
    <property type="match status" value="1"/>
</dbReference>
<evidence type="ECO:0000256" key="2">
    <source>
        <dbReference type="ARBA" id="ARBA00023125"/>
    </source>
</evidence>
<evidence type="ECO:0000256" key="3">
    <source>
        <dbReference type="ARBA" id="ARBA00023163"/>
    </source>
</evidence>
<dbReference type="SMART" id="SM01134">
    <property type="entry name" value="DeoRC"/>
    <property type="match status" value="1"/>
</dbReference>
<protein>
    <submittedName>
        <fullName evidence="5">Rhamnose catabolism operon transcriptional regulator RhaR</fullName>
    </submittedName>
</protein>
<dbReference type="SUPFAM" id="SSF100950">
    <property type="entry name" value="NagB/RpiA/CoA transferase-like"/>
    <property type="match status" value="1"/>
</dbReference>
<evidence type="ECO:0000259" key="4">
    <source>
        <dbReference type="PROSITE" id="PS51000"/>
    </source>
</evidence>
<evidence type="ECO:0000313" key="5">
    <source>
        <dbReference type="EMBL" id="GAA4057755.1"/>
    </source>
</evidence>
<organism evidence="5 6">
    <name type="scientific">Amphibacillus indicireducens</name>
    <dbReference type="NCBI Taxonomy" id="1076330"/>
    <lineage>
        <taxon>Bacteria</taxon>
        <taxon>Bacillati</taxon>
        <taxon>Bacillota</taxon>
        <taxon>Bacilli</taxon>
        <taxon>Bacillales</taxon>
        <taxon>Bacillaceae</taxon>
        <taxon>Amphibacillus</taxon>
    </lineage>
</organism>
<dbReference type="InterPro" id="IPR050313">
    <property type="entry name" value="Carb_Metab_HTH_regulators"/>
</dbReference>
<dbReference type="PRINTS" id="PR00037">
    <property type="entry name" value="HTHLACR"/>
</dbReference>
<accession>A0ABP7V207</accession>
<dbReference type="InterPro" id="IPR018356">
    <property type="entry name" value="Tscrpt_reg_HTH_DeoR_CS"/>
</dbReference>
<dbReference type="Pfam" id="PF08220">
    <property type="entry name" value="HTH_DeoR"/>
    <property type="match status" value="1"/>
</dbReference>
<proteinExistence type="predicted"/>
<dbReference type="EMBL" id="BAABDL010000006">
    <property type="protein sequence ID" value="GAA4057755.1"/>
    <property type="molecule type" value="Genomic_DNA"/>
</dbReference>
<evidence type="ECO:0000313" key="6">
    <source>
        <dbReference type="Proteomes" id="UP001501734"/>
    </source>
</evidence>
<dbReference type="PANTHER" id="PTHR30363:SF44">
    <property type="entry name" value="AGA OPERON TRANSCRIPTIONAL REPRESSOR-RELATED"/>
    <property type="match status" value="1"/>
</dbReference>
<keyword evidence="3" id="KW-0804">Transcription</keyword>
<keyword evidence="1" id="KW-0805">Transcription regulation</keyword>
<dbReference type="InterPro" id="IPR014036">
    <property type="entry name" value="DeoR-like_C"/>
</dbReference>
<dbReference type="InterPro" id="IPR037171">
    <property type="entry name" value="NagB/RpiA_transferase-like"/>
</dbReference>
<dbReference type="Gene3D" id="1.10.10.10">
    <property type="entry name" value="Winged helix-like DNA-binding domain superfamily/Winged helix DNA-binding domain"/>
    <property type="match status" value="1"/>
</dbReference>
<dbReference type="InterPro" id="IPR036390">
    <property type="entry name" value="WH_DNA-bd_sf"/>
</dbReference>
<dbReference type="InterPro" id="IPR001034">
    <property type="entry name" value="DeoR_HTH"/>
</dbReference>
<keyword evidence="6" id="KW-1185">Reference proteome</keyword>
<feature type="domain" description="HTH deoR-type" evidence="4">
    <location>
        <begin position="3"/>
        <end position="58"/>
    </location>
</feature>
<gene>
    <name evidence="5" type="primary">rhaR</name>
    <name evidence="5" type="ORF">GCM10022410_01430</name>
</gene>
<keyword evidence="2" id="KW-0238">DNA-binding</keyword>